<dbReference type="EMBL" id="BAAAUW010000001">
    <property type="protein sequence ID" value="GAA3246214.1"/>
    <property type="molecule type" value="Genomic_DNA"/>
</dbReference>
<evidence type="ECO:0000313" key="1">
    <source>
        <dbReference type="EMBL" id="GAA3246214.1"/>
    </source>
</evidence>
<keyword evidence="2" id="KW-1185">Reference proteome</keyword>
<dbReference type="SUPFAM" id="SSF55144">
    <property type="entry name" value="LigT-like"/>
    <property type="match status" value="1"/>
</dbReference>
<dbReference type="InterPro" id="IPR009097">
    <property type="entry name" value="Cyclic_Pdiesterase"/>
</dbReference>
<name>A0ABP6QNP1_9ACTN</name>
<evidence type="ECO:0008006" key="3">
    <source>
        <dbReference type="Google" id="ProtNLM"/>
    </source>
</evidence>
<organism evidence="1 2">
    <name type="scientific">Streptomyces labedae</name>
    <dbReference type="NCBI Taxonomy" id="285569"/>
    <lineage>
        <taxon>Bacteria</taxon>
        <taxon>Bacillati</taxon>
        <taxon>Actinomycetota</taxon>
        <taxon>Actinomycetes</taxon>
        <taxon>Kitasatosporales</taxon>
        <taxon>Streptomycetaceae</taxon>
        <taxon>Streptomyces</taxon>
    </lineage>
</organism>
<dbReference type="Proteomes" id="UP001500728">
    <property type="component" value="Unassembled WGS sequence"/>
</dbReference>
<protein>
    <recommendedName>
        <fullName evidence="3">2'-5' RNA ligase family protein</fullName>
    </recommendedName>
</protein>
<reference evidence="2" key="1">
    <citation type="journal article" date="2019" name="Int. J. Syst. Evol. Microbiol.">
        <title>The Global Catalogue of Microorganisms (GCM) 10K type strain sequencing project: providing services to taxonomists for standard genome sequencing and annotation.</title>
        <authorList>
            <consortium name="The Broad Institute Genomics Platform"/>
            <consortium name="The Broad Institute Genome Sequencing Center for Infectious Disease"/>
            <person name="Wu L."/>
            <person name="Ma J."/>
        </authorList>
    </citation>
    <scope>NUCLEOTIDE SEQUENCE [LARGE SCALE GENOMIC DNA]</scope>
    <source>
        <strain evidence="2">JCM 9381</strain>
    </source>
</reference>
<gene>
    <name evidence="1" type="ORF">GCM10010469_01980</name>
</gene>
<comment type="caution">
    <text evidence="1">The sequence shown here is derived from an EMBL/GenBank/DDBJ whole genome shotgun (WGS) entry which is preliminary data.</text>
</comment>
<dbReference type="Gene3D" id="3.90.1140.10">
    <property type="entry name" value="Cyclic phosphodiesterase"/>
    <property type="match status" value="1"/>
</dbReference>
<accession>A0ABP6QNP1</accession>
<proteinExistence type="predicted"/>
<evidence type="ECO:0000313" key="2">
    <source>
        <dbReference type="Proteomes" id="UP001500728"/>
    </source>
</evidence>
<dbReference type="Pfam" id="PF13563">
    <property type="entry name" value="2_5_RNA_ligase2"/>
    <property type="match status" value="1"/>
</dbReference>
<sequence length="209" mass="23502">MRPFIFQRADGKWPEGATLLHLYLKVDVSRNPELAALVQGARKALEGFPLSHVADPWLHITADQITDQIASEIPQDERDLLVAELAKRLCEVEPFDLMVGSVLSSRFGVIADLHPDGPLVDLHQVVRSTIRDVRGEEAVRYPWGVQHLTISYAVQEADSDEAQRRLRRVRPGHAPLHIDAVHLVDVTADSTAKTIAWEHLREILLGRRD</sequence>
<dbReference type="RefSeq" id="WP_346150502.1">
    <property type="nucleotide sequence ID" value="NZ_BAAAUW010000001.1"/>
</dbReference>